<keyword evidence="6" id="KW-0539">Nucleus</keyword>
<dbReference type="InterPro" id="IPR036864">
    <property type="entry name" value="Zn2-C6_fun-type_DNA-bd_sf"/>
</dbReference>
<dbReference type="GO" id="GO:0006351">
    <property type="term" value="P:DNA-templated transcription"/>
    <property type="evidence" value="ECO:0007669"/>
    <property type="project" value="InterPro"/>
</dbReference>
<feature type="domain" description="Zn(2)-C6 fungal-type" evidence="8">
    <location>
        <begin position="35"/>
        <end position="66"/>
    </location>
</feature>
<keyword evidence="5" id="KW-0804">Transcription</keyword>
<dbReference type="Gene3D" id="4.10.240.10">
    <property type="entry name" value="Zn(2)-C6 fungal-type DNA-binding domain"/>
    <property type="match status" value="1"/>
</dbReference>
<evidence type="ECO:0000256" key="2">
    <source>
        <dbReference type="ARBA" id="ARBA00022723"/>
    </source>
</evidence>
<dbReference type="OrthoDB" id="4454541at2759"/>
<keyword evidence="2" id="KW-0479">Metal-binding</keyword>
<dbReference type="AlphaFoldDB" id="A0A1Y2B7E7"/>
<comment type="subcellular location">
    <subcellularLocation>
        <location evidence="1">Nucleus</location>
    </subcellularLocation>
</comment>
<evidence type="ECO:0000256" key="7">
    <source>
        <dbReference type="SAM" id="MobiDB-lite"/>
    </source>
</evidence>
<dbReference type="InterPro" id="IPR051089">
    <property type="entry name" value="prtT"/>
</dbReference>
<dbReference type="GO" id="GO:0000981">
    <property type="term" value="F:DNA-binding transcription factor activity, RNA polymerase II-specific"/>
    <property type="evidence" value="ECO:0007669"/>
    <property type="project" value="InterPro"/>
</dbReference>
<dbReference type="EMBL" id="MCFC01000018">
    <property type="protein sequence ID" value="ORY30762.1"/>
    <property type="molecule type" value="Genomic_DNA"/>
</dbReference>
<dbReference type="SMART" id="SM00066">
    <property type="entry name" value="GAL4"/>
    <property type="match status" value="1"/>
</dbReference>
<keyword evidence="10" id="KW-1185">Reference proteome</keyword>
<keyword evidence="4" id="KW-0238">DNA-binding</keyword>
<evidence type="ECO:0000313" key="9">
    <source>
        <dbReference type="EMBL" id="ORY30762.1"/>
    </source>
</evidence>
<dbReference type="InParanoid" id="A0A1Y2B7E7"/>
<feature type="region of interest" description="Disordered" evidence="7">
    <location>
        <begin position="693"/>
        <end position="712"/>
    </location>
</feature>
<dbReference type="CDD" id="cd12148">
    <property type="entry name" value="fungal_TF_MHR"/>
    <property type="match status" value="1"/>
</dbReference>
<feature type="region of interest" description="Disordered" evidence="7">
    <location>
        <begin position="134"/>
        <end position="164"/>
    </location>
</feature>
<dbReference type="CDD" id="cd00067">
    <property type="entry name" value="GAL4"/>
    <property type="match status" value="1"/>
</dbReference>
<evidence type="ECO:0000256" key="5">
    <source>
        <dbReference type="ARBA" id="ARBA00023163"/>
    </source>
</evidence>
<evidence type="ECO:0000256" key="4">
    <source>
        <dbReference type="ARBA" id="ARBA00023125"/>
    </source>
</evidence>
<accession>A0A1Y2B7E7</accession>
<comment type="caution">
    <text evidence="9">The sequence shown here is derived from an EMBL/GenBank/DDBJ whole genome shotgun (WGS) entry which is preliminary data.</text>
</comment>
<reference evidence="9 10" key="1">
    <citation type="submission" date="2016-07" db="EMBL/GenBank/DDBJ databases">
        <title>Pervasive Adenine N6-methylation of Active Genes in Fungi.</title>
        <authorList>
            <consortium name="DOE Joint Genome Institute"/>
            <person name="Mondo S.J."/>
            <person name="Dannebaum R.O."/>
            <person name="Kuo R.C."/>
            <person name="Labutti K."/>
            <person name="Haridas S."/>
            <person name="Kuo A."/>
            <person name="Salamov A."/>
            <person name="Ahrendt S.R."/>
            <person name="Lipzen A."/>
            <person name="Sullivan W."/>
            <person name="Andreopoulos W.B."/>
            <person name="Clum A."/>
            <person name="Lindquist E."/>
            <person name="Daum C."/>
            <person name="Ramamoorthy G.K."/>
            <person name="Gryganskyi A."/>
            <person name="Culley D."/>
            <person name="Magnuson J.K."/>
            <person name="James T.Y."/>
            <person name="O'Malley M.A."/>
            <person name="Stajich J.E."/>
            <person name="Spatafora J.W."/>
            <person name="Visel A."/>
            <person name="Grigoriev I.V."/>
        </authorList>
    </citation>
    <scope>NUCLEOTIDE SEQUENCE [LARGE SCALE GENOMIC DNA]</scope>
    <source>
        <strain evidence="9 10">68-887.2</strain>
    </source>
</reference>
<sequence>MSHPADHPTFGVQSPSVRNAAPGHQRVGVTRSDRACTDCRRLKVRCMRDGDQPCRRCQHIGQECIVTVRAKERCSTRGSGSSLKRRRSIGGAPVGPDLNEEQVVVVSDVLGAANRRMLDLEQQLELLRSEMSVLTGGEGSKSKAKPANMGEGQEQEAPNTPQSAIQSYPASATRNTLQFLPTGSGTHVVDPIQGITNDEECRKSAPPFAARAVDLLASDHLVAPFRQLKSMADENDGSRPVSRAASYDHLREPLRETRPSGSSMSTIYRGMPDQAQTALVSVLHNAITSSRETAPDIVDLGLLGEDEARQLCENYFTNCSDYVLVHDAKLDTWETMRSRSPIALASVIAIGAMARDGTGAVSDAQRNALQFTKALVMGSIFTRHHCLGDVQGVITIGAYHRNCWLLSGHAIRLATDLGLDTAFEKLLASGMGASMTAAQEEQDRDLIIRARLWFALYAHEHQLSFGNGRCPTIREDESLAQCRQFLNHPFSIASDVRLIAIVELLMLRTPLHLQLTNTSAPVLGQDFVNMLQKMKVDLIDWYNHYDGLMCDRLKMEPTSYYRESLRTQREYASLFSNSLLLRGVSRTSDLRQLSDDEYVLALSAVRSAHVCLDITTRGESYPRMLKFAIPHTHMSVAFAACFLLRTARLFPDRFDRVSIARDVETLTSMLADCGAGRLSRALGVMLVRAREGDSKDATRPHTTAIKDGSRDTMQSLPLDQDVVDFDTLDMDLNVAFDSTSATDNPLASNGFNFPFEEFWDTSDNGMFMTNLLQRIPESVPLDH</sequence>
<dbReference type="PANTHER" id="PTHR31845:SF17">
    <property type="entry name" value="ZN(II)2CYS6 TRANSCRIPTION FACTOR (EUROFUNG)"/>
    <property type="match status" value="1"/>
</dbReference>
<proteinExistence type="predicted"/>
<organism evidence="9 10">
    <name type="scientific">Naematelia encephala</name>
    <dbReference type="NCBI Taxonomy" id="71784"/>
    <lineage>
        <taxon>Eukaryota</taxon>
        <taxon>Fungi</taxon>
        <taxon>Dikarya</taxon>
        <taxon>Basidiomycota</taxon>
        <taxon>Agaricomycotina</taxon>
        <taxon>Tremellomycetes</taxon>
        <taxon>Tremellales</taxon>
        <taxon>Naemateliaceae</taxon>
        <taxon>Naematelia</taxon>
    </lineage>
</organism>
<dbReference type="PANTHER" id="PTHR31845">
    <property type="entry name" value="FINGER DOMAIN PROTEIN, PUTATIVE-RELATED"/>
    <property type="match status" value="1"/>
</dbReference>
<evidence type="ECO:0000256" key="6">
    <source>
        <dbReference type="ARBA" id="ARBA00023242"/>
    </source>
</evidence>
<dbReference type="GO" id="GO:0000976">
    <property type="term" value="F:transcription cis-regulatory region binding"/>
    <property type="evidence" value="ECO:0007669"/>
    <property type="project" value="TreeGrafter"/>
</dbReference>
<dbReference type="InterPro" id="IPR001138">
    <property type="entry name" value="Zn2Cys6_DnaBD"/>
</dbReference>
<keyword evidence="3" id="KW-0805">Transcription regulation</keyword>
<dbReference type="GO" id="GO:0005634">
    <property type="term" value="C:nucleus"/>
    <property type="evidence" value="ECO:0007669"/>
    <property type="project" value="UniProtKB-SubCell"/>
</dbReference>
<protein>
    <recommendedName>
        <fullName evidence="8">Zn(2)-C6 fungal-type domain-containing protein</fullName>
    </recommendedName>
</protein>
<dbReference type="SUPFAM" id="SSF57701">
    <property type="entry name" value="Zn2/Cys6 DNA-binding domain"/>
    <property type="match status" value="1"/>
</dbReference>
<name>A0A1Y2B7E7_9TREE</name>
<dbReference type="PROSITE" id="PS00463">
    <property type="entry name" value="ZN2_CY6_FUNGAL_1"/>
    <property type="match status" value="1"/>
</dbReference>
<dbReference type="InterPro" id="IPR007219">
    <property type="entry name" value="XnlR_reg_dom"/>
</dbReference>
<evidence type="ECO:0000313" key="10">
    <source>
        <dbReference type="Proteomes" id="UP000193986"/>
    </source>
</evidence>
<dbReference type="GO" id="GO:0008270">
    <property type="term" value="F:zinc ion binding"/>
    <property type="evidence" value="ECO:0007669"/>
    <property type="project" value="InterPro"/>
</dbReference>
<evidence type="ECO:0000256" key="1">
    <source>
        <dbReference type="ARBA" id="ARBA00004123"/>
    </source>
</evidence>
<dbReference type="Pfam" id="PF00172">
    <property type="entry name" value="Zn_clus"/>
    <property type="match status" value="1"/>
</dbReference>
<dbReference type="PROSITE" id="PS50048">
    <property type="entry name" value="ZN2_CY6_FUNGAL_2"/>
    <property type="match status" value="1"/>
</dbReference>
<gene>
    <name evidence="9" type="ORF">BCR39DRAFT_528194</name>
</gene>
<evidence type="ECO:0000256" key="3">
    <source>
        <dbReference type="ARBA" id="ARBA00023015"/>
    </source>
</evidence>
<dbReference type="Proteomes" id="UP000193986">
    <property type="component" value="Unassembled WGS sequence"/>
</dbReference>
<feature type="region of interest" description="Disordered" evidence="7">
    <location>
        <begin position="1"/>
        <end position="30"/>
    </location>
</feature>
<evidence type="ECO:0000259" key="8">
    <source>
        <dbReference type="PROSITE" id="PS50048"/>
    </source>
</evidence>
<dbReference type="SMART" id="SM00906">
    <property type="entry name" value="Fungal_trans"/>
    <property type="match status" value="1"/>
</dbReference>